<dbReference type="EMBL" id="GL945429">
    <property type="protein sequence ID" value="EGO29127.1"/>
    <property type="molecule type" value="Genomic_DNA"/>
</dbReference>
<reference evidence="2" key="1">
    <citation type="submission" date="2011-04" db="EMBL/GenBank/DDBJ databases">
        <title>Evolution of plant cell wall degrading machinery underlies the functional diversity of forest fungi.</title>
        <authorList>
            <consortium name="US DOE Joint Genome Institute (JGI-PGF)"/>
            <person name="Eastwood D.C."/>
            <person name="Floudas D."/>
            <person name="Binder M."/>
            <person name="Majcherczyk A."/>
            <person name="Schneider P."/>
            <person name="Aerts A."/>
            <person name="Asiegbu F.O."/>
            <person name="Baker S.E."/>
            <person name="Barry K."/>
            <person name="Bendiksby M."/>
            <person name="Blumentritt M."/>
            <person name="Coutinho P.M."/>
            <person name="Cullen D."/>
            <person name="Cullen D."/>
            <person name="Gathman A."/>
            <person name="Goodell B."/>
            <person name="Henrissat B."/>
            <person name="Ihrmark K."/>
            <person name="Kauserud H."/>
            <person name="Kohler A."/>
            <person name="LaButti K."/>
            <person name="Lapidus A."/>
            <person name="Lavin J.L."/>
            <person name="Lee Y.-H."/>
            <person name="Lindquist E."/>
            <person name="Lilly W."/>
            <person name="Lucas S."/>
            <person name="Morin E."/>
            <person name="Murat C."/>
            <person name="Oguiza J.A."/>
            <person name="Park J."/>
            <person name="Pisabarro A.G."/>
            <person name="Riley R."/>
            <person name="Rosling A."/>
            <person name="Salamov A."/>
            <person name="Schmidt O."/>
            <person name="Schmutz J."/>
            <person name="Skrede I."/>
            <person name="Stenlid J."/>
            <person name="Wiebenga A."/>
            <person name="Xie X."/>
            <person name="Kues U."/>
            <person name="Hibbett D.S."/>
            <person name="Hoffmeister D."/>
            <person name="Hogberg N."/>
            <person name="Martin F."/>
            <person name="Grigoriev I.V."/>
            <person name="Watkinson S.C."/>
        </authorList>
    </citation>
    <scope>NUCLEOTIDE SEQUENCE</scope>
    <source>
        <strain evidence="2">S7.9</strain>
    </source>
</reference>
<evidence type="ECO:0000313" key="2">
    <source>
        <dbReference type="EMBL" id="EGO29127.1"/>
    </source>
</evidence>
<feature type="domain" description="Oxidoreductase-like" evidence="1">
    <location>
        <begin position="100"/>
        <end position="139"/>
    </location>
</feature>
<sequence length="199" mass="22550">MQPSLDCILLSRIPTFPRPQLKAHSHFARHYRSHPKTITKERWKRPGRGGQNLSERFRRLENTLRGKGAFTRKVAELSQVPDVAHSASQYVGSSGLKRFALPEQPKPPAEDECCMSGCAICVYDLYQDSLTAYDESINSLRVLLSSSHIPESEWPPDIRKSSQGITAEKRKDVVLSAFEEMERALKEKQERRVKDEAGG</sequence>
<gene>
    <name evidence="2" type="ORF">SERLADRAFT_456482</name>
</gene>
<dbReference type="RefSeq" id="XP_007313369.1">
    <property type="nucleotide sequence ID" value="XM_007313307.1"/>
</dbReference>
<accession>F8NGP5</accession>
<organism>
    <name type="scientific">Serpula lacrymans var. lacrymans (strain S7.9)</name>
    <name type="common">Dry rot fungus</name>
    <dbReference type="NCBI Taxonomy" id="578457"/>
    <lineage>
        <taxon>Eukaryota</taxon>
        <taxon>Fungi</taxon>
        <taxon>Dikarya</taxon>
        <taxon>Basidiomycota</taxon>
        <taxon>Agaricomycotina</taxon>
        <taxon>Agaricomycetes</taxon>
        <taxon>Agaricomycetidae</taxon>
        <taxon>Boletales</taxon>
        <taxon>Coniophorineae</taxon>
        <taxon>Serpulaceae</taxon>
        <taxon>Serpula</taxon>
    </lineage>
</organism>
<dbReference type="InterPro" id="IPR039251">
    <property type="entry name" value="OXLD1"/>
</dbReference>
<dbReference type="HOGENOM" id="CLU_092489_1_0_1"/>
<dbReference type="OrthoDB" id="10064411at2759"/>
<name>F8NGP5_SERL9</name>
<dbReference type="PANTHER" id="PTHR21193">
    <property type="entry name" value="OXIDOREDUCTASE-LIKE DOMAIN-CONTAINING PROTEIN 1"/>
    <property type="match status" value="1"/>
</dbReference>
<dbReference type="Proteomes" id="UP000008064">
    <property type="component" value="Unassembled WGS sequence"/>
</dbReference>
<dbReference type="GO" id="GO:0005739">
    <property type="term" value="C:mitochondrion"/>
    <property type="evidence" value="ECO:0007669"/>
    <property type="project" value="TreeGrafter"/>
</dbReference>
<dbReference type="Pfam" id="PF09791">
    <property type="entry name" value="Oxidored-like"/>
    <property type="match status" value="1"/>
</dbReference>
<dbReference type="PANTHER" id="PTHR21193:SF3">
    <property type="entry name" value="OXIDOREDUCTASE-LIKE DOMAIN-CONTAINING PROTEIN 1"/>
    <property type="match status" value="1"/>
</dbReference>
<protein>
    <recommendedName>
        <fullName evidence="1">Oxidoreductase-like domain-containing protein</fullName>
    </recommendedName>
</protein>
<dbReference type="InterPro" id="IPR019180">
    <property type="entry name" value="Oxidoreductase-like_N"/>
</dbReference>
<proteinExistence type="predicted"/>
<dbReference type="GeneID" id="18817337"/>
<dbReference type="AlphaFoldDB" id="F8NGP5"/>
<dbReference type="KEGG" id="sla:SERLADRAFT_456482"/>
<evidence type="ECO:0000259" key="1">
    <source>
        <dbReference type="Pfam" id="PF09791"/>
    </source>
</evidence>